<dbReference type="InterPro" id="IPR036291">
    <property type="entry name" value="NAD(P)-bd_dom_sf"/>
</dbReference>
<dbReference type="PANTHER" id="PTHR43391:SF14">
    <property type="entry name" value="DEHYDROGENASE_REDUCTASE SDR FAMILY PROTEIN 7-LIKE"/>
    <property type="match status" value="1"/>
</dbReference>
<dbReference type="SUPFAM" id="SSF51735">
    <property type="entry name" value="NAD(P)-binding Rossmann-fold domains"/>
    <property type="match status" value="1"/>
</dbReference>
<dbReference type="InterPro" id="IPR057326">
    <property type="entry name" value="KR_dom"/>
</dbReference>
<evidence type="ECO:0000256" key="3">
    <source>
        <dbReference type="ARBA" id="ARBA00023002"/>
    </source>
</evidence>
<dbReference type="Proteomes" id="UP000466554">
    <property type="component" value="Chromosome"/>
</dbReference>
<keyword evidence="3" id="KW-0560">Oxidoreductase</keyword>
<evidence type="ECO:0000313" key="6">
    <source>
        <dbReference type="Proteomes" id="UP000466554"/>
    </source>
</evidence>
<evidence type="ECO:0000256" key="2">
    <source>
        <dbReference type="ARBA" id="ARBA00022857"/>
    </source>
</evidence>
<feature type="domain" description="Ketoreductase" evidence="4">
    <location>
        <begin position="44"/>
        <end position="219"/>
    </location>
</feature>
<proteinExistence type="inferred from homology"/>
<dbReference type="Pfam" id="PF00106">
    <property type="entry name" value="adh_short"/>
    <property type="match status" value="1"/>
</dbReference>
<comment type="similarity">
    <text evidence="1">Belongs to the short-chain dehydrogenases/reductases (SDR) family.</text>
</comment>
<dbReference type="Gene3D" id="3.40.50.720">
    <property type="entry name" value="NAD(P)-binding Rossmann-like Domain"/>
    <property type="match status" value="1"/>
</dbReference>
<dbReference type="InterPro" id="IPR002347">
    <property type="entry name" value="SDR_fam"/>
</dbReference>
<gene>
    <name evidence="5" type="ORF">MPRF_11880</name>
</gene>
<dbReference type="PRINTS" id="PR00081">
    <property type="entry name" value="GDHRDH"/>
</dbReference>
<dbReference type="AlphaFoldDB" id="A0A7I7U0S0"/>
<dbReference type="EMBL" id="AP022598">
    <property type="protein sequence ID" value="BBY74289.1"/>
    <property type="molecule type" value="Genomic_DNA"/>
</dbReference>
<dbReference type="PANTHER" id="PTHR43391">
    <property type="entry name" value="RETINOL DEHYDROGENASE-RELATED"/>
    <property type="match status" value="1"/>
</dbReference>
<sequence length="285" mass="30220">MRRRLGLRQVQTHHHLDHQICGSGIRFRQETDGMSDRHSNIAGARVLVIGASSGIGSALAKAAHARGARVALAARRVQLLSELAEQLDGSAHELDVSDPRAIEQVVDAVAAEFGQLDAVVFTSAVVPFALIEETDVTTWLHAYAVNAVGASHVLRAALPHLADGAVTLVASSHDVGRPRAGVAAYHASKAALDEILRSWRAEHPELAVIRVSVGPTEGTEILRGADRDLLADLYRSWAQEGQIPATMSAVNDVANAMLSLIAISRANPSVVSDIVHLAPRTGTGR</sequence>
<dbReference type="SMART" id="SM00822">
    <property type="entry name" value="PKS_KR"/>
    <property type="match status" value="1"/>
</dbReference>
<accession>A0A7I7U0S0</accession>
<name>A0A7I7U0S0_MYCPF</name>
<dbReference type="CDD" id="cd05233">
    <property type="entry name" value="SDR_c"/>
    <property type="match status" value="1"/>
</dbReference>
<evidence type="ECO:0000256" key="1">
    <source>
        <dbReference type="ARBA" id="ARBA00006484"/>
    </source>
</evidence>
<reference evidence="5 6" key="1">
    <citation type="journal article" date="2019" name="Emerg. Microbes Infect.">
        <title>Comprehensive subspecies identification of 175 nontuberculous mycobacteria species based on 7547 genomic profiles.</title>
        <authorList>
            <person name="Matsumoto Y."/>
            <person name="Kinjo T."/>
            <person name="Motooka D."/>
            <person name="Nabeya D."/>
            <person name="Jung N."/>
            <person name="Uechi K."/>
            <person name="Horii T."/>
            <person name="Iida T."/>
            <person name="Fujita J."/>
            <person name="Nakamura S."/>
        </authorList>
    </citation>
    <scope>NUCLEOTIDE SEQUENCE [LARGE SCALE GENOMIC DNA]</scope>
    <source>
        <strain evidence="5 6">JCM 6367</strain>
    </source>
</reference>
<protein>
    <submittedName>
        <fullName evidence="5">Oxidoreductase</fullName>
    </submittedName>
</protein>
<evidence type="ECO:0000259" key="4">
    <source>
        <dbReference type="SMART" id="SM00822"/>
    </source>
</evidence>
<evidence type="ECO:0000313" key="5">
    <source>
        <dbReference type="EMBL" id="BBY74289.1"/>
    </source>
</evidence>
<organism evidence="5 6">
    <name type="scientific">Mycolicibacterium parafortuitum</name>
    <name type="common">Mycobacterium parafortuitum</name>
    <dbReference type="NCBI Taxonomy" id="39692"/>
    <lineage>
        <taxon>Bacteria</taxon>
        <taxon>Bacillati</taxon>
        <taxon>Actinomycetota</taxon>
        <taxon>Actinomycetes</taxon>
        <taxon>Mycobacteriales</taxon>
        <taxon>Mycobacteriaceae</taxon>
        <taxon>Mycolicibacterium</taxon>
    </lineage>
</organism>
<dbReference type="GO" id="GO:0016491">
    <property type="term" value="F:oxidoreductase activity"/>
    <property type="evidence" value="ECO:0007669"/>
    <property type="project" value="UniProtKB-KW"/>
</dbReference>
<keyword evidence="2" id="KW-0521">NADP</keyword>